<feature type="domain" description="4-vinyl reductase 4VR" evidence="1">
    <location>
        <begin position="118"/>
        <end position="177"/>
    </location>
</feature>
<reference evidence="2" key="1">
    <citation type="submission" date="2022-08" db="EMBL/GenBank/DDBJ databases">
        <title>Draft genome sequencing of Roseisolibacter agri AW1220.</title>
        <authorList>
            <person name="Tobiishi Y."/>
            <person name="Tonouchi A."/>
        </authorList>
    </citation>
    <scope>NUCLEOTIDE SEQUENCE</scope>
    <source>
        <strain evidence="2">AW1220</strain>
    </source>
</reference>
<evidence type="ECO:0000259" key="1">
    <source>
        <dbReference type="SMART" id="SM00989"/>
    </source>
</evidence>
<dbReference type="InterPro" id="IPR011644">
    <property type="entry name" value="Heme_NO-bd"/>
</dbReference>
<dbReference type="Proteomes" id="UP001161325">
    <property type="component" value="Unassembled WGS sequence"/>
</dbReference>
<dbReference type="InterPro" id="IPR024096">
    <property type="entry name" value="NO_sig/Golgi_transp_ligand-bd"/>
</dbReference>
<dbReference type="AlphaFoldDB" id="A0AA37QC91"/>
<dbReference type="RefSeq" id="WP_284348494.1">
    <property type="nucleotide sequence ID" value="NZ_BRXS01000001.1"/>
</dbReference>
<proteinExistence type="predicted"/>
<dbReference type="SMART" id="SM00989">
    <property type="entry name" value="V4R"/>
    <property type="match status" value="1"/>
</dbReference>
<dbReference type="InterPro" id="IPR038158">
    <property type="entry name" value="H-NOX_domain_sf"/>
</dbReference>
<comment type="caution">
    <text evidence="2">The sequence shown here is derived from an EMBL/GenBank/DDBJ whole genome shotgun (WGS) entry which is preliminary data.</text>
</comment>
<keyword evidence="3" id="KW-1185">Reference proteome</keyword>
<dbReference type="Gene3D" id="3.90.1520.10">
    <property type="entry name" value="H-NOX domain"/>
    <property type="match status" value="1"/>
</dbReference>
<gene>
    <name evidence="2" type="ORF">rosag_05610</name>
</gene>
<dbReference type="SUPFAM" id="SSF111126">
    <property type="entry name" value="Ligand-binding domain in the NO signalling and Golgi transport"/>
    <property type="match status" value="1"/>
</dbReference>
<dbReference type="GO" id="GO:0020037">
    <property type="term" value="F:heme binding"/>
    <property type="evidence" value="ECO:0007669"/>
    <property type="project" value="InterPro"/>
</dbReference>
<accession>A0AA37QC91</accession>
<dbReference type="Pfam" id="PF07700">
    <property type="entry name" value="HNOB"/>
    <property type="match status" value="1"/>
</dbReference>
<name>A0AA37QC91_9BACT</name>
<dbReference type="PANTHER" id="PTHR45655:SF13">
    <property type="entry name" value="SOLUBLE GUANYLATE CYCLASE GCY-32-RELATED"/>
    <property type="match status" value="1"/>
</dbReference>
<dbReference type="PANTHER" id="PTHR45655">
    <property type="entry name" value="GUANYLATE CYCLASE SOLUBLE SUBUNIT BETA-2"/>
    <property type="match status" value="1"/>
</dbReference>
<evidence type="ECO:0000313" key="2">
    <source>
        <dbReference type="EMBL" id="GLC24048.1"/>
    </source>
</evidence>
<organism evidence="2 3">
    <name type="scientific">Roseisolibacter agri</name>
    <dbReference type="NCBI Taxonomy" id="2014610"/>
    <lineage>
        <taxon>Bacteria</taxon>
        <taxon>Pseudomonadati</taxon>
        <taxon>Gemmatimonadota</taxon>
        <taxon>Gemmatimonadia</taxon>
        <taxon>Gemmatimonadales</taxon>
        <taxon>Gemmatimonadaceae</taxon>
        <taxon>Roseisolibacter</taxon>
    </lineage>
</organism>
<evidence type="ECO:0000313" key="3">
    <source>
        <dbReference type="Proteomes" id="UP001161325"/>
    </source>
</evidence>
<protein>
    <recommendedName>
        <fullName evidence="1">4-vinyl reductase 4VR domain-containing protein</fullName>
    </recommendedName>
</protein>
<dbReference type="EMBL" id="BRXS01000001">
    <property type="protein sequence ID" value="GLC24048.1"/>
    <property type="molecule type" value="Genomic_DNA"/>
</dbReference>
<sequence>MKGIVFNLLADLVRRDFGDDAWDDLLDAAHASGSYTSLGTYEDAELFRLVAAASSALGRTPDDILRWYGRGAMPLLAEKYPQFFAAPGSTRPFLLTLNHIIHPEVRKLYPGADAPQFEYPDSATDALVMEYRSARQLCMLAEGFIAGAADHFGETVEIAQSECMHRGDARCVFQLRFAPGGAPVAS</sequence>
<dbReference type="InterPro" id="IPR004096">
    <property type="entry name" value="V4R"/>
</dbReference>